<dbReference type="InterPro" id="IPR011711">
    <property type="entry name" value="GntR_C"/>
</dbReference>
<dbReference type="EMBL" id="CP063362">
    <property type="protein sequence ID" value="QRG05656.1"/>
    <property type="molecule type" value="Genomic_DNA"/>
</dbReference>
<dbReference type="PROSITE" id="PS50949">
    <property type="entry name" value="HTH_GNTR"/>
    <property type="match status" value="1"/>
</dbReference>
<dbReference type="Gene3D" id="1.10.10.10">
    <property type="entry name" value="Winged helix-like DNA-binding domain superfamily/Winged helix DNA-binding domain"/>
    <property type="match status" value="1"/>
</dbReference>
<dbReference type="Pfam" id="PF00392">
    <property type="entry name" value="GntR"/>
    <property type="match status" value="1"/>
</dbReference>
<dbReference type="InterPro" id="IPR000524">
    <property type="entry name" value="Tscrpt_reg_HTH_GntR"/>
</dbReference>
<organism evidence="6 7">
    <name type="scientific">Xanthobacter dioxanivorans</name>
    <dbReference type="NCBI Taxonomy" id="2528964"/>
    <lineage>
        <taxon>Bacteria</taxon>
        <taxon>Pseudomonadati</taxon>
        <taxon>Pseudomonadota</taxon>
        <taxon>Alphaproteobacteria</taxon>
        <taxon>Hyphomicrobiales</taxon>
        <taxon>Xanthobacteraceae</taxon>
        <taxon>Xanthobacter</taxon>
    </lineage>
</organism>
<dbReference type="InterPro" id="IPR008920">
    <property type="entry name" value="TF_FadR/GntR_C"/>
</dbReference>
<keyword evidence="2" id="KW-0238">DNA-binding</keyword>
<proteinExistence type="predicted"/>
<name>A0A974PM08_9HYPH</name>
<evidence type="ECO:0000313" key="6">
    <source>
        <dbReference type="EMBL" id="QRG05656.1"/>
    </source>
</evidence>
<gene>
    <name evidence="6" type="ORF">EZH22_21775</name>
</gene>
<keyword evidence="3" id="KW-0804">Transcription</keyword>
<dbReference type="RefSeq" id="WP_203192522.1">
    <property type="nucleotide sequence ID" value="NZ_CP063362.1"/>
</dbReference>
<dbReference type="Pfam" id="PF07729">
    <property type="entry name" value="FCD"/>
    <property type="match status" value="1"/>
</dbReference>
<keyword evidence="7" id="KW-1185">Reference proteome</keyword>
<feature type="domain" description="HTH gntR-type" evidence="5">
    <location>
        <begin position="22"/>
        <end position="89"/>
    </location>
</feature>
<dbReference type="CDD" id="cd07377">
    <property type="entry name" value="WHTH_GntR"/>
    <property type="match status" value="1"/>
</dbReference>
<evidence type="ECO:0000256" key="4">
    <source>
        <dbReference type="SAM" id="MobiDB-lite"/>
    </source>
</evidence>
<sequence length="234" mass="26344">MTLSPRSARQTPAGENGEDAASNSVEQACLLIRQDILSGHYAPGARIKVADLSSRFGFSAMPLREALRKLEGEGLVEIEPNRGATVRKLDRSFIEDLFELNAELQLLAIRRFLRVMTLDKLDELEARATAYAEAVAAGDRERGVRLNRDLHARMVEFGGNREALRMFLRGWELIGAFRLRFGYGPGRERGLVREHRLLLDALRRQDLQMAEAIIRMQQAAVLEDLFAQLGDEGR</sequence>
<evidence type="ECO:0000259" key="5">
    <source>
        <dbReference type="PROSITE" id="PS50949"/>
    </source>
</evidence>
<evidence type="ECO:0000256" key="2">
    <source>
        <dbReference type="ARBA" id="ARBA00023125"/>
    </source>
</evidence>
<dbReference type="SMART" id="SM00345">
    <property type="entry name" value="HTH_GNTR"/>
    <property type="match status" value="1"/>
</dbReference>
<dbReference type="Gene3D" id="1.20.120.530">
    <property type="entry name" value="GntR ligand-binding domain-like"/>
    <property type="match status" value="1"/>
</dbReference>
<keyword evidence="1" id="KW-0805">Transcription regulation</keyword>
<feature type="compositionally biased region" description="Polar residues" evidence="4">
    <location>
        <begin position="1"/>
        <end position="10"/>
    </location>
</feature>
<dbReference type="GO" id="GO:0003700">
    <property type="term" value="F:DNA-binding transcription factor activity"/>
    <property type="evidence" value="ECO:0007669"/>
    <property type="project" value="InterPro"/>
</dbReference>
<evidence type="ECO:0000313" key="7">
    <source>
        <dbReference type="Proteomes" id="UP000596427"/>
    </source>
</evidence>
<dbReference type="SMART" id="SM00895">
    <property type="entry name" value="FCD"/>
    <property type="match status" value="1"/>
</dbReference>
<dbReference type="Proteomes" id="UP000596427">
    <property type="component" value="Chromosome"/>
</dbReference>
<dbReference type="GO" id="GO:0003677">
    <property type="term" value="F:DNA binding"/>
    <property type="evidence" value="ECO:0007669"/>
    <property type="project" value="UniProtKB-KW"/>
</dbReference>
<accession>A0A974PM08</accession>
<reference evidence="6 7" key="1">
    <citation type="submission" date="2020-10" db="EMBL/GenBank/DDBJ databases">
        <title>Degradation of 1,4-Dioxane by Xanthobacter sp. YN2, via a Novel Group-2 Soluble Di-Iron Monooxygenase.</title>
        <authorList>
            <person name="Ma F."/>
            <person name="Wang Y."/>
            <person name="Yang J."/>
            <person name="Guo H."/>
            <person name="Su D."/>
            <person name="Yu L."/>
        </authorList>
    </citation>
    <scope>NUCLEOTIDE SEQUENCE [LARGE SCALE GENOMIC DNA]</scope>
    <source>
        <strain evidence="6 7">YN2</strain>
    </source>
</reference>
<dbReference type="InterPro" id="IPR036390">
    <property type="entry name" value="WH_DNA-bd_sf"/>
</dbReference>
<dbReference type="AlphaFoldDB" id="A0A974PM08"/>
<evidence type="ECO:0000256" key="3">
    <source>
        <dbReference type="ARBA" id="ARBA00023163"/>
    </source>
</evidence>
<dbReference type="SUPFAM" id="SSF48008">
    <property type="entry name" value="GntR ligand-binding domain-like"/>
    <property type="match status" value="1"/>
</dbReference>
<protein>
    <submittedName>
        <fullName evidence="6">GntR family transcriptional regulator</fullName>
    </submittedName>
</protein>
<evidence type="ECO:0000256" key="1">
    <source>
        <dbReference type="ARBA" id="ARBA00023015"/>
    </source>
</evidence>
<dbReference type="KEGG" id="xdi:EZH22_21775"/>
<dbReference type="InterPro" id="IPR036388">
    <property type="entry name" value="WH-like_DNA-bd_sf"/>
</dbReference>
<feature type="region of interest" description="Disordered" evidence="4">
    <location>
        <begin position="1"/>
        <end position="21"/>
    </location>
</feature>
<dbReference type="PANTHER" id="PTHR43537">
    <property type="entry name" value="TRANSCRIPTIONAL REGULATOR, GNTR FAMILY"/>
    <property type="match status" value="1"/>
</dbReference>
<dbReference type="SUPFAM" id="SSF46785">
    <property type="entry name" value="Winged helix' DNA-binding domain"/>
    <property type="match status" value="1"/>
</dbReference>
<dbReference type="PANTHER" id="PTHR43537:SF52">
    <property type="entry name" value="FATTY ACID METABOLISM REGULATOR PROTEIN"/>
    <property type="match status" value="1"/>
</dbReference>